<feature type="domain" description="HTH cro/C1-type" evidence="3">
    <location>
        <begin position="9"/>
        <end position="63"/>
    </location>
</feature>
<dbReference type="Gene3D" id="1.10.260.40">
    <property type="entry name" value="lambda repressor-like DNA-binding domains"/>
    <property type="match status" value="1"/>
</dbReference>
<comment type="caution">
    <text evidence="4">The sequence shown here is derived from an EMBL/GenBank/DDBJ whole genome shotgun (WGS) entry which is preliminary data.</text>
</comment>
<dbReference type="Proteomes" id="UP000307507">
    <property type="component" value="Unassembled WGS sequence"/>
</dbReference>
<proteinExistence type="predicted"/>
<keyword evidence="1" id="KW-0238">DNA-binding</keyword>
<accession>A0A4S3ZVS5</accession>
<keyword evidence="5" id="KW-1185">Reference proteome</keyword>
<dbReference type="GO" id="GO:0003677">
    <property type="term" value="F:DNA binding"/>
    <property type="evidence" value="ECO:0007669"/>
    <property type="project" value="UniProtKB-KW"/>
</dbReference>
<dbReference type="SUPFAM" id="SSF47413">
    <property type="entry name" value="lambda repressor-like DNA-binding domains"/>
    <property type="match status" value="1"/>
</dbReference>
<dbReference type="Pfam" id="PF01381">
    <property type="entry name" value="HTH_3"/>
    <property type="match status" value="1"/>
</dbReference>
<dbReference type="PANTHER" id="PTHR46558:SF4">
    <property type="entry name" value="DNA-BIDING PHAGE PROTEIN"/>
    <property type="match status" value="1"/>
</dbReference>
<evidence type="ECO:0000259" key="3">
    <source>
        <dbReference type="PROSITE" id="PS50943"/>
    </source>
</evidence>
<dbReference type="PROSITE" id="PS50943">
    <property type="entry name" value="HTH_CROC1"/>
    <property type="match status" value="1"/>
</dbReference>
<dbReference type="EMBL" id="SSNZ01000004">
    <property type="protein sequence ID" value="THF49857.1"/>
    <property type="molecule type" value="Genomic_DNA"/>
</dbReference>
<keyword evidence="2" id="KW-0175">Coiled coil</keyword>
<organism evidence="4 5">
    <name type="scientific">Flavobacterium supellecticarium</name>
    <dbReference type="NCBI Taxonomy" id="2565924"/>
    <lineage>
        <taxon>Bacteria</taxon>
        <taxon>Pseudomonadati</taxon>
        <taxon>Bacteroidota</taxon>
        <taxon>Flavobacteriia</taxon>
        <taxon>Flavobacteriales</taxon>
        <taxon>Flavobacteriaceae</taxon>
        <taxon>Flavobacterium</taxon>
    </lineage>
</organism>
<evidence type="ECO:0000313" key="4">
    <source>
        <dbReference type="EMBL" id="THF49857.1"/>
    </source>
</evidence>
<dbReference type="PANTHER" id="PTHR46558">
    <property type="entry name" value="TRACRIPTIONAL REGULATORY PROTEIN-RELATED-RELATED"/>
    <property type="match status" value="1"/>
</dbReference>
<dbReference type="InterPro" id="IPR010982">
    <property type="entry name" value="Lambda_DNA-bd_dom_sf"/>
</dbReference>
<dbReference type="OrthoDB" id="7859381at2"/>
<sequence length="121" mass="14233">MNRTVGAKIRHLRKTRGYSQEEVAEKLNISQSAYARIENGESQSWASHIEQLSTIFEVKPKSFLSKQKESPSTKKQKDKLLFRDSLLALNEVYQKLIDQYEKRLQEKDELITLLKREKDHL</sequence>
<dbReference type="SMART" id="SM00530">
    <property type="entry name" value="HTH_XRE"/>
    <property type="match status" value="1"/>
</dbReference>
<evidence type="ECO:0000256" key="1">
    <source>
        <dbReference type="ARBA" id="ARBA00023125"/>
    </source>
</evidence>
<dbReference type="AlphaFoldDB" id="A0A4S3ZVS5"/>
<name>A0A4S3ZVS5_9FLAO</name>
<dbReference type="InterPro" id="IPR001387">
    <property type="entry name" value="Cro/C1-type_HTH"/>
</dbReference>
<dbReference type="CDD" id="cd00093">
    <property type="entry name" value="HTH_XRE"/>
    <property type="match status" value="1"/>
</dbReference>
<feature type="coiled-coil region" evidence="2">
    <location>
        <begin position="83"/>
        <end position="117"/>
    </location>
</feature>
<evidence type="ECO:0000256" key="2">
    <source>
        <dbReference type="SAM" id="Coils"/>
    </source>
</evidence>
<dbReference type="RefSeq" id="WP_136403266.1">
    <property type="nucleotide sequence ID" value="NZ_SSNZ01000004.1"/>
</dbReference>
<protein>
    <submittedName>
        <fullName evidence="4">Helix-turn-helix transcriptional regulator</fullName>
    </submittedName>
</protein>
<gene>
    <name evidence="4" type="ORF">E6C50_10915</name>
</gene>
<reference evidence="4 5" key="1">
    <citation type="submission" date="2019-04" db="EMBL/GenBank/DDBJ databases">
        <title>Flavobacterium sp. nov. isolated from construction timber.</title>
        <authorList>
            <person name="Lin S.-Y."/>
            <person name="Chang C.-T."/>
            <person name="Young C.-C."/>
        </authorList>
    </citation>
    <scope>NUCLEOTIDE SEQUENCE [LARGE SCALE GENOMIC DNA]</scope>
    <source>
        <strain evidence="4 5">CC-CTC003</strain>
    </source>
</reference>
<evidence type="ECO:0000313" key="5">
    <source>
        <dbReference type="Proteomes" id="UP000307507"/>
    </source>
</evidence>